<proteinExistence type="predicted"/>
<evidence type="ECO:0000313" key="3">
    <source>
        <dbReference type="EMBL" id="SHN38947.1"/>
    </source>
</evidence>
<dbReference type="Proteomes" id="UP000184440">
    <property type="component" value="Unassembled WGS sequence"/>
</dbReference>
<dbReference type="Gene3D" id="3.40.190.10">
    <property type="entry name" value="Periplasmic binding protein-like II"/>
    <property type="match status" value="1"/>
</dbReference>
<accession>A0A1M7R1Z9</accession>
<protein>
    <submittedName>
        <fullName evidence="3">Peptide/nickel transport system substrate-binding protein</fullName>
    </submittedName>
</protein>
<evidence type="ECO:0000313" key="4">
    <source>
        <dbReference type="Proteomes" id="UP000184440"/>
    </source>
</evidence>
<evidence type="ECO:0000259" key="2">
    <source>
        <dbReference type="Pfam" id="PF00496"/>
    </source>
</evidence>
<gene>
    <name evidence="3" type="ORF">SAMN05443668_106166</name>
</gene>
<dbReference type="PANTHER" id="PTHR30290">
    <property type="entry name" value="PERIPLASMIC BINDING COMPONENT OF ABC TRANSPORTER"/>
    <property type="match status" value="1"/>
</dbReference>
<dbReference type="PIRSF" id="PIRSF002741">
    <property type="entry name" value="MppA"/>
    <property type="match status" value="1"/>
</dbReference>
<dbReference type="GO" id="GO:1904680">
    <property type="term" value="F:peptide transmembrane transporter activity"/>
    <property type="evidence" value="ECO:0007669"/>
    <property type="project" value="TreeGrafter"/>
</dbReference>
<sequence length="563" mass="60773">MNRPLRVAAFAAAVTVGLAGGAVAGVGGVSADNVRAGGGTLTMYAGSVSGLFEPSNGFIYPTGSHGWLFRRLTTWVSERGKPPAVVPDLATNTGTTTDGGKTWTYRLKDRIAFQDGSPVTSRDIKYAVERSFDPQFVDSSDFHKRLLIGGDTYTGPSGGKSLASVETPDAKTIIFHLRRASSEWPWIAGLGSFAPVPEGKGDPRAYGRNPVATGPYQVRSNPAGGPVRLVRNRHWNAETDPVRTAGPDEIVFEEVRDRAAMTRRLIDDEGAAKFAFNGETLGPRELAVVNRDRDAASRLVTNPVPILWMLALNTRRGALTDVTVRRAIQYAVDRRAFRTALGGDQVAVPATNLNPPGIPGREEIDPYRAGSSGDVTQAKRLLVQAGRATGLRLTLWALDDSTIGRYQLSGRAQVDALQRGLQRAGITVTVRYVNVATMKASQSEDNPGYDIAVAWWRVDYPSGGGTLAPLFHSRSIGGNGYNLSRYESPETDAMIDQAAAEMNPRKAGERWTAVDRRIMWDAAGVPLAFEKRSYLHGSRVAFSTFLGFPGYRGISVRPGDPRG</sequence>
<evidence type="ECO:0000256" key="1">
    <source>
        <dbReference type="SAM" id="SignalP"/>
    </source>
</evidence>
<name>A0A1M7R1Z9_9ACTN</name>
<dbReference type="GO" id="GO:0042597">
    <property type="term" value="C:periplasmic space"/>
    <property type="evidence" value="ECO:0007669"/>
    <property type="project" value="UniProtKB-ARBA"/>
</dbReference>
<dbReference type="InterPro" id="IPR030678">
    <property type="entry name" value="Peptide/Ni-bd"/>
</dbReference>
<dbReference type="PANTHER" id="PTHR30290:SF83">
    <property type="entry name" value="ABC TRANSPORTER SUBSTRATE-BINDING PROTEIN"/>
    <property type="match status" value="1"/>
</dbReference>
<dbReference type="Gene3D" id="3.10.105.10">
    <property type="entry name" value="Dipeptide-binding Protein, Domain 3"/>
    <property type="match status" value="1"/>
</dbReference>
<dbReference type="GO" id="GO:0043190">
    <property type="term" value="C:ATP-binding cassette (ABC) transporter complex"/>
    <property type="evidence" value="ECO:0007669"/>
    <property type="project" value="InterPro"/>
</dbReference>
<dbReference type="RefSeq" id="WP_073259475.1">
    <property type="nucleotide sequence ID" value="NZ_FRCS01000006.1"/>
</dbReference>
<feature type="domain" description="Solute-binding protein family 5" evidence="2">
    <location>
        <begin position="85"/>
        <end position="475"/>
    </location>
</feature>
<dbReference type="OrthoDB" id="5240629at2"/>
<dbReference type="InterPro" id="IPR000914">
    <property type="entry name" value="SBP_5_dom"/>
</dbReference>
<keyword evidence="4" id="KW-1185">Reference proteome</keyword>
<reference evidence="3 4" key="1">
    <citation type="submission" date="2016-11" db="EMBL/GenBank/DDBJ databases">
        <authorList>
            <person name="Jaros S."/>
            <person name="Januszkiewicz K."/>
            <person name="Wedrychowicz H."/>
        </authorList>
    </citation>
    <scope>NUCLEOTIDE SEQUENCE [LARGE SCALE GENOMIC DNA]</scope>
    <source>
        <strain evidence="3 4">DSM 46144</strain>
    </source>
</reference>
<dbReference type="SUPFAM" id="SSF53850">
    <property type="entry name" value="Periplasmic binding protein-like II"/>
    <property type="match status" value="1"/>
</dbReference>
<dbReference type="Pfam" id="PF00496">
    <property type="entry name" value="SBP_bac_5"/>
    <property type="match status" value="1"/>
</dbReference>
<dbReference type="EMBL" id="FRCS01000006">
    <property type="protein sequence ID" value="SHN38947.1"/>
    <property type="molecule type" value="Genomic_DNA"/>
</dbReference>
<dbReference type="STRING" id="134849.SAMN05443668_106166"/>
<keyword evidence="1" id="KW-0732">Signal</keyword>
<organism evidence="3 4">
    <name type="scientific">Cryptosporangium aurantiacum</name>
    <dbReference type="NCBI Taxonomy" id="134849"/>
    <lineage>
        <taxon>Bacteria</taxon>
        <taxon>Bacillati</taxon>
        <taxon>Actinomycetota</taxon>
        <taxon>Actinomycetes</taxon>
        <taxon>Cryptosporangiales</taxon>
        <taxon>Cryptosporangiaceae</taxon>
        <taxon>Cryptosporangium</taxon>
    </lineage>
</organism>
<dbReference type="InterPro" id="IPR039424">
    <property type="entry name" value="SBP_5"/>
</dbReference>
<feature type="chain" id="PRO_5039429312" evidence="1">
    <location>
        <begin position="25"/>
        <end position="563"/>
    </location>
</feature>
<dbReference type="CDD" id="cd08506">
    <property type="entry name" value="PBP2_clavulanate_OppA2"/>
    <property type="match status" value="1"/>
</dbReference>
<feature type="signal peptide" evidence="1">
    <location>
        <begin position="1"/>
        <end position="24"/>
    </location>
</feature>
<dbReference type="GO" id="GO:0015833">
    <property type="term" value="P:peptide transport"/>
    <property type="evidence" value="ECO:0007669"/>
    <property type="project" value="TreeGrafter"/>
</dbReference>
<dbReference type="AlphaFoldDB" id="A0A1M7R1Z9"/>